<comment type="caution">
    <text evidence="1">The sequence shown here is derived from an EMBL/GenBank/DDBJ whole genome shotgun (WGS) entry which is preliminary data.</text>
</comment>
<reference evidence="1 2" key="1">
    <citation type="submission" date="2019-08" db="EMBL/GenBank/DDBJ databases">
        <title>Agrococcus lahaulensis sp. nov., isolated from a cold desert of the Indian Himalayas.</title>
        <authorList>
            <person name="Qu J.H."/>
        </authorList>
    </citation>
    <scope>NUCLEOTIDE SEQUENCE [LARGE SCALE GENOMIC DNA]</scope>
    <source>
        <strain evidence="1 2">NS18</strain>
    </source>
</reference>
<dbReference type="AlphaFoldDB" id="A0A5M8QLG8"/>
<dbReference type="RefSeq" id="WP_146355729.1">
    <property type="nucleotide sequence ID" value="NZ_JBFBFL010000004.1"/>
</dbReference>
<name>A0A5M8QLG8_9MICO</name>
<gene>
    <name evidence="1" type="ORF">FQ330_05070</name>
</gene>
<evidence type="ECO:0000313" key="1">
    <source>
        <dbReference type="EMBL" id="KAA6435132.1"/>
    </source>
</evidence>
<organism evidence="1 2">
    <name type="scientific">Agrococcus sediminis</name>
    <dbReference type="NCBI Taxonomy" id="2599924"/>
    <lineage>
        <taxon>Bacteria</taxon>
        <taxon>Bacillati</taxon>
        <taxon>Actinomycetota</taxon>
        <taxon>Actinomycetes</taxon>
        <taxon>Micrococcales</taxon>
        <taxon>Microbacteriaceae</taxon>
        <taxon>Agrococcus</taxon>
    </lineage>
</organism>
<evidence type="ECO:0008006" key="3">
    <source>
        <dbReference type="Google" id="ProtNLM"/>
    </source>
</evidence>
<dbReference type="GO" id="GO:0050532">
    <property type="term" value="F:2-phosphosulfolactate phosphatase activity"/>
    <property type="evidence" value="ECO:0007669"/>
    <property type="project" value="InterPro"/>
</dbReference>
<accession>A0A5M8QLG8</accession>
<dbReference type="GO" id="GO:0000287">
    <property type="term" value="F:magnesium ion binding"/>
    <property type="evidence" value="ECO:0007669"/>
    <property type="project" value="InterPro"/>
</dbReference>
<keyword evidence="2" id="KW-1185">Reference proteome</keyword>
<evidence type="ECO:0000313" key="2">
    <source>
        <dbReference type="Proteomes" id="UP000323221"/>
    </source>
</evidence>
<dbReference type="EMBL" id="VOIR01000012">
    <property type="protein sequence ID" value="KAA6435132.1"/>
    <property type="molecule type" value="Genomic_DNA"/>
</dbReference>
<dbReference type="InterPro" id="IPR036702">
    <property type="entry name" value="ComB-like_sf"/>
</dbReference>
<proteinExistence type="predicted"/>
<dbReference type="SUPFAM" id="SSF142823">
    <property type="entry name" value="ComB-like"/>
    <property type="match status" value="1"/>
</dbReference>
<sequence>MSADYQVTLEWGAAGVRAASADVIVIADADRGEETRELLALAPRTSLVLDATLANASDIARAALDEQVRLGDRASIAIVAAGERWADGSLRPNAADLLVAGRVVDALAELGIDFHSPACAAACAAAVALRGATNTLVAADAAAHQKAGAR</sequence>
<dbReference type="Proteomes" id="UP000323221">
    <property type="component" value="Unassembled WGS sequence"/>
</dbReference>
<dbReference type="Gene3D" id="3.90.1560.10">
    <property type="entry name" value="ComB-like"/>
    <property type="match status" value="1"/>
</dbReference>
<protein>
    <recommendedName>
        <fullName evidence="3">2-phosphosulfolactate phosphatase</fullName>
    </recommendedName>
</protein>
<dbReference type="OrthoDB" id="8588453at2"/>